<dbReference type="Proteomes" id="UP000297149">
    <property type="component" value="Chromosome"/>
</dbReference>
<name>A0A4P7W6I6_9BACT</name>
<organism evidence="2 3">
    <name type="scientific">Duncaniella dubosii</name>
    <dbReference type="NCBI Taxonomy" id="2518971"/>
    <lineage>
        <taxon>Bacteria</taxon>
        <taxon>Pseudomonadati</taxon>
        <taxon>Bacteroidota</taxon>
        <taxon>Bacteroidia</taxon>
        <taxon>Bacteroidales</taxon>
        <taxon>Muribaculaceae</taxon>
        <taxon>Duncaniella</taxon>
    </lineage>
</organism>
<dbReference type="InterPro" id="IPR013830">
    <property type="entry name" value="SGNH_hydro"/>
</dbReference>
<dbReference type="InterPro" id="IPR036514">
    <property type="entry name" value="SGNH_hydro_sf"/>
</dbReference>
<keyword evidence="3" id="KW-1185">Reference proteome</keyword>
<dbReference type="SUPFAM" id="SSF52266">
    <property type="entry name" value="SGNH hydrolase"/>
    <property type="match status" value="1"/>
</dbReference>
<accession>A0A4P7W6I6</accession>
<feature type="domain" description="SGNH hydrolase-type esterase" evidence="1">
    <location>
        <begin position="14"/>
        <end position="226"/>
    </location>
</feature>
<evidence type="ECO:0000313" key="2">
    <source>
        <dbReference type="EMBL" id="QCD43714.1"/>
    </source>
</evidence>
<dbReference type="Gene3D" id="3.40.50.1110">
    <property type="entry name" value="SGNH hydrolase"/>
    <property type="match status" value="1"/>
</dbReference>
<dbReference type="PANTHER" id="PTHR30383:SF5">
    <property type="entry name" value="SGNH HYDROLASE-TYPE ESTERASE DOMAIN-CONTAINING PROTEIN"/>
    <property type="match status" value="1"/>
</dbReference>
<sequence>MNLSTSWNGKKVAFLGDSMTDPKNKSTKKHYWKYLETLMGIKPCVFARSGYKWDGIYKKAEEMKTAVGDSIDVIIIWAGTNDYNHSIPVGQFFTETTDSVNVNGHIEQRKHRTFEMNDSTFTGNINRVMSYLKHNYPTKQIIIMTPIHRGYAKFNDNNVQPNENYANGQGLYVESYIDILRQAATLWAVPMIDLYSESGLFPMEHKHDIYFHHAETDRLHPNDNGHYRIARTIQAKLSSISPTF</sequence>
<dbReference type="CDD" id="cd00229">
    <property type="entry name" value="SGNH_hydrolase"/>
    <property type="match status" value="1"/>
</dbReference>
<dbReference type="Pfam" id="PF13472">
    <property type="entry name" value="Lipase_GDSL_2"/>
    <property type="match status" value="1"/>
</dbReference>
<dbReference type="EMBL" id="CP039396">
    <property type="protein sequence ID" value="QCD43714.1"/>
    <property type="molecule type" value="Genomic_DNA"/>
</dbReference>
<dbReference type="KEGG" id="ddb:E7747_12825"/>
<evidence type="ECO:0000259" key="1">
    <source>
        <dbReference type="Pfam" id="PF13472"/>
    </source>
</evidence>
<proteinExistence type="predicted"/>
<gene>
    <name evidence="2" type="ORF">E7747_12825</name>
</gene>
<dbReference type="AlphaFoldDB" id="A0A4P7W6I6"/>
<protein>
    <submittedName>
        <fullName evidence="2">SGNH/GDSL hydrolase family protein</fullName>
    </submittedName>
</protein>
<keyword evidence="2" id="KW-0378">Hydrolase</keyword>
<dbReference type="PANTHER" id="PTHR30383">
    <property type="entry name" value="THIOESTERASE 1/PROTEASE 1/LYSOPHOSPHOLIPASE L1"/>
    <property type="match status" value="1"/>
</dbReference>
<evidence type="ECO:0000313" key="3">
    <source>
        <dbReference type="Proteomes" id="UP000297149"/>
    </source>
</evidence>
<reference evidence="3" key="1">
    <citation type="submission" date="2019-02" db="EMBL/GenBank/DDBJ databases">
        <title>Isolation and identification of novel species under the genus Muribaculum.</title>
        <authorList>
            <person name="Miyake S."/>
            <person name="Ding Y."/>
            <person name="Low A."/>
            <person name="Soh M."/>
            <person name="Seedorf H."/>
        </authorList>
    </citation>
    <scope>NUCLEOTIDE SEQUENCE [LARGE SCALE GENOMIC DNA]</scope>
    <source>
        <strain evidence="3">H5</strain>
    </source>
</reference>
<dbReference type="GO" id="GO:0004622">
    <property type="term" value="F:phosphatidylcholine lysophospholipase activity"/>
    <property type="evidence" value="ECO:0007669"/>
    <property type="project" value="TreeGrafter"/>
</dbReference>
<dbReference type="InterPro" id="IPR051532">
    <property type="entry name" value="Ester_Hydrolysis_Enzymes"/>
</dbReference>